<protein>
    <submittedName>
        <fullName evidence="2">Uncharacterized protein</fullName>
    </submittedName>
</protein>
<organism evidence="2 3">
    <name type="scientific">Trichoderma lentiforme</name>
    <dbReference type="NCBI Taxonomy" id="1567552"/>
    <lineage>
        <taxon>Eukaryota</taxon>
        <taxon>Fungi</taxon>
        <taxon>Dikarya</taxon>
        <taxon>Ascomycota</taxon>
        <taxon>Pezizomycotina</taxon>
        <taxon>Sordariomycetes</taxon>
        <taxon>Hypocreomycetidae</taxon>
        <taxon>Hypocreales</taxon>
        <taxon>Hypocreaceae</taxon>
        <taxon>Trichoderma</taxon>
    </lineage>
</organism>
<reference evidence="2 3" key="1">
    <citation type="submission" date="2018-06" db="EMBL/GenBank/DDBJ databases">
        <title>Genome analysis of cellulolytic fungus Trichoderma lentiforme CFAM-422.</title>
        <authorList>
            <person name="Steindorff A.S."/>
            <person name="Formighieri E.F."/>
            <person name="Midorikawa G.E.O."/>
            <person name="Tamietti M.S."/>
            <person name="Ramos E.Z."/>
            <person name="Silva A.S."/>
            <person name="Bon E.P.S."/>
            <person name="Mendes T.D."/>
            <person name="Damaso M.C.T."/>
            <person name="Favaro L.C.L."/>
        </authorList>
    </citation>
    <scope>NUCLEOTIDE SEQUENCE [LARGE SCALE GENOMIC DNA]</scope>
    <source>
        <strain evidence="2 3">CFAM-422</strain>
    </source>
</reference>
<evidence type="ECO:0000256" key="1">
    <source>
        <dbReference type="SAM" id="MobiDB-lite"/>
    </source>
</evidence>
<name>A0A9P4XR79_9HYPO</name>
<dbReference type="Proteomes" id="UP000801864">
    <property type="component" value="Unassembled WGS sequence"/>
</dbReference>
<feature type="region of interest" description="Disordered" evidence="1">
    <location>
        <begin position="21"/>
        <end position="41"/>
    </location>
</feature>
<dbReference type="AlphaFoldDB" id="A0A9P4XR79"/>
<comment type="caution">
    <text evidence="2">The sequence shown here is derived from an EMBL/GenBank/DDBJ whole genome shotgun (WGS) entry which is preliminary data.</text>
</comment>
<keyword evidence="3" id="KW-1185">Reference proteome</keyword>
<evidence type="ECO:0000313" key="2">
    <source>
        <dbReference type="EMBL" id="KAF3077470.1"/>
    </source>
</evidence>
<evidence type="ECO:0000313" key="3">
    <source>
        <dbReference type="Proteomes" id="UP000801864"/>
    </source>
</evidence>
<dbReference type="EMBL" id="QLNT01000001">
    <property type="protein sequence ID" value="KAF3077470.1"/>
    <property type="molecule type" value="Genomic_DNA"/>
</dbReference>
<sequence>MALAGLRLVYDQLEKTDELESCPRRLQQRPATQETEGGDGLNGRCMGNCVKFDVLCIEKPVFPHPPSSIEAAGTNAVACVTSKAVD</sequence>
<proteinExistence type="predicted"/>
<gene>
    <name evidence="2" type="ORF">CFAM422_000657</name>
</gene>
<accession>A0A9P4XR79</accession>